<evidence type="ECO:0000256" key="3">
    <source>
        <dbReference type="ARBA" id="ARBA00022449"/>
    </source>
</evidence>
<accession>A0ABD5YQM9</accession>
<evidence type="ECO:0000256" key="7">
    <source>
        <dbReference type="ARBA" id="ARBA00023065"/>
    </source>
</evidence>
<keyword evidence="4" id="KW-1003">Cell membrane</keyword>
<evidence type="ECO:0000256" key="2">
    <source>
        <dbReference type="ARBA" id="ARBA00022448"/>
    </source>
</evidence>
<dbReference type="InterPro" id="IPR006153">
    <property type="entry name" value="Cation/H_exchanger_TM"/>
</dbReference>
<reference evidence="11 12" key="1">
    <citation type="journal article" date="2019" name="Int. J. Syst. Evol. Microbiol.">
        <title>The Global Catalogue of Microorganisms (GCM) 10K type strain sequencing project: providing services to taxonomists for standard genome sequencing and annotation.</title>
        <authorList>
            <consortium name="The Broad Institute Genomics Platform"/>
            <consortium name="The Broad Institute Genome Sequencing Center for Infectious Disease"/>
            <person name="Wu L."/>
            <person name="Ma J."/>
        </authorList>
    </citation>
    <scope>NUCLEOTIDE SEQUENCE [LARGE SCALE GENOMIC DNA]</scope>
    <source>
        <strain evidence="11 12">RDMS1</strain>
    </source>
</reference>
<keyword evidence="5 9" id="KW-0812">Transmembrane</keyword>
<evidence type="ECO:0000259" key="10">
    <source>
        <dbReference type="Pfam" id="PF00999"/>
    </source>
</evidence>
<feature type="transmembrane region" description="Helical" evidence="9">
    <location>
        <begin position="260"/>
        <end position="278"/>
    </location>
</feature>
<feature type="transmembrane region" description="Helical" evidence="9">
    <location>
        <begin position="47"/>
        <end position="66"/>
    </location>
</feature>
<evidence type="ECO:0000256" key="5">
    <source>
        <dbReference type="ARBA" id="ARBA00022692"/>
    </source>
</evidence>
<comment type="subcellular location">
    <subcellularLocation>
        <location evidence="1">Cell membrane</location>
        <topology evidence="1">Multi-pass membrane protein</topology>
    </subcellularLocation>
</comment>
<evidence type="ECO:0000256" key="9">
    <source>
        <dbReference type="SAM" id="Phobius"/>
    </source>
</evidence>
<evidence type="ECO:0000313" key="12">
    <source>
        <dbReference type="Proteomes" id="UP001596417"/>
    </source>
</evidence>
<dbReference type="GeneID" id="76201501"/>
<dbReference type="InterPro" id="IPR038770">
    <property type="entry name" value="Na+/solute_symporter_sf"/>
</dbReference>
<feature type="domain" description="Cation/H+ exchanger transmembrane" evidence="10">
    <location>
        <begin position="31"/>
        <end position="403"/>
    </location>
</feature>
<dbReference type="GO" id="GO:0006811">
    <property type="term" value="P:monoatomic ion transport"/>
    <property type="evidence" value="ECO:0007669"/>
    <property type="project" value="UniProtKB-KW"/>
</dbReference>
<gene>
    <name evidence="11" type="ORF">ACFQL7_19345</name>
</gene>
<feature type="transmembrane region" description="Helical" evidence="9">
    <location>
        <begin position="290"/>
        <end position="307"/>
    </location>
</feature>
<feature type="transmembrane region" description="Helical" evidence="9">
    <location>
        <begin position="171"/>
        <end position="188"/>
    </location>
</feature>
<dbReference type="PANTHER" id="PTHR32507:SF0">
    <property type="entry name" value="NA(+)_H(+) ANTIPORTER 2-RELATED"/>
    <property type="match status" value="1"/>
</dbReference>
<keyword evidence="2" id="KW-0813">Transport</keyword>
<feature type="transmembrane region" description="Helical" evidence="9">
    <location>
        <begin position="383"/>
        <end position="402"/>
    </location>
</feature>
<dbReference type="Gene3D" id="1.20.1530.20">
    <property type="match status" value="1"/>
</dbReference>
<name>A0ABD5YQM9_9EURY</name>
<feature type="transmembrane region" description="Helical" evidence="9">
    <location>
        <begin position="21"/>
        <end position="40"/>
    </location>
</feature>
<feature type="transmembrane region" description="Helical" evidence="9">
    <location>
        <begin position="350"/>
        <end position="371"/>
    </location>
</feature>
<dbReference type="EMBL" id="JBHTAX010000001">
    <property type="protein sequence ID" value="MFC7191729.1"/>
    <property type="molecule type" value="Genomic_DNA"/>
</dbReference>
<protein>
    <submittedName>
        <fullName evidence="11">Cation:proton antiporter</fullName>
    </submittedName>
</protein>
<keyword evidence="3" id="KW-0050">Antiport</keyword>
<proteinExistence type="predicted"/>
<evidence type="ECO:0000256" key="1">
    <source>
        <dbReference type="ARBA" id="ARBA00004651"/>
    </source>
</evidence>
<dbReference type="Proteomes" id="UP001596417">
    <property type="component" value="Unassembled WGS sequence"/>
</dbReference>
<dbReference type="RefSeq" id="WP_248903503.1">
    <property type="nucleotide sequence ID" value="NZ_CP109979.1"/>
</dbReference>
<feature type="transmembrane region" description="Helical" evidence="9">
    <location>
        <begin position="72"/>
        <end position="93"/>
    </location>
</feature>
<keyword evidence="6 9" id="KW-1133">Transmembrane helix</keyword>
<feature type="transmembrane region" description="Helical" evidence="9">
    <location>
        <begin position="237"/>
        <end position="254"/>
    </location>
</feature>
<dbReference type="PANTHER" id="PTHR32507">
    <property type="entry name" value="NA(+)/H(+) ANTIPORTER 1"/>
    <property type="match status" value="1"/>
</dbReference>
<feature type="transmembrane region" description="Helical" evidence="9">
    <location>
        <begin position="200"/>
        <end position="225"/>
    </location>
</feature>
<feature type="transmembrane region" description="Helical" evidence="9">
    <location>
        <begin position="105"/>
        <end position="128"/>
    </location>
</feature>
<dbReference type="AlphaFoldDB" id="A0ABD5YQM9"/>
<feature type="transmembrane region" description="Helical" evidence="9">
    <location>
        <begin position="134"/>
        <end position="159"/>
    </location>
</feature>
<evidence type="ECO:0000256" key="8">
    <source>
        <dbReference type="ARBA" id="ARBA00023136"/>
    </source>
</evidence>
<comment type="caution">
    <text evidence="11">The sequence shown here is derived from an EMBL/GenBank/DDBJ whole genome shotgun (WGS) entry which is preliminary data.</text>
</comment>
<keyword evidence="8 9" id="KW-0472">Membrane</keyword>
<keyword evidence="7" id="KW-0406">Ion transport</keyword>
<feature type="transmembrane region" description="Helical" evidence="9">
    <location>
        <begin position="313"/>
        <end position="338"/>
    </location>
</feature>
<evidence type="ECO:0000256" key="4">
    <source>
        <dbReference type="ARBA" id="ARBA00022475"/>
    </source>
</evidence>
<dbReference type="Pfam" id="PF00999">
    <property type="entry name" value="Na_H_Exchanger"/>
    <property type="match status" value="1"/>
</dbReference>
<evidence type="ECO:0000313" key="11">
    <source>
        <dbReference type="EMBL" id="MFC7191729.1"/>
    </source>
</evidence>
<dbReference type="GO" id="GO:0015297">
    <property type="term" value="F:antiporter activity"/>
    <property type="evidence" value="ECO:0007669"/>
    <property type="project" value="UniProtKB-KW"/>
</dbReference>
<keyword evidence="12" id="KW-1185">Reference proteome</keyword>
<dbReference type="GO" id="GO:0005886">
    <property type="term" value="C:plasma membrane"/>
    <property type="evidence" value="ECO:0007669"/>
    <property type="project" value="UniProtKB-SubCell"/>
</dbReference>
<sequence>MRDFAVEEADEPVSIHVDLDLVALVAAIVGLGVIAQFLATKYRVPSVLFLIVAGVAIGPEGLGIITTDTFGGTLSTIVGVSVAIIIFDGTFRFEFESVRNAPRAVGWLITIGAALTFFGTALTVRFLLGSDWDIAFLVAALLIATGPTVITPIFAVVSVREEIATTLEMEGIVNDVTASILAIVLFKAMTVQELSPEGFIFLFVERLGLGIIIGLVVASVIWYFLTHVKLPAQEAPQTARLFTLAGAIVAFAIADSVFSEAGIVAAAIAGFALGNLNLPHQESIGQFKQDVTLLVLSFVFITLAALLEFSELLALGVAGLAVVAVLMFLLRPLVVFLSTTSGEFSIRERLFISFVSPRGIIPASVATLFAIRLQTGPPPTDSSGADILLGTVFLVILVTVVVEAGFARQIAAALGVTQTEE</sequence>
<organism evidence="11 12">
    <name type="scientific">Halocatena marina</name>
    <dbReference type="NCBI Taxonomy" id="2934937"/>
    <lineage>
        <taxon>Archaea</taxon>
        <taxon>Methanobacteriati</taxon>
        <taxon>Methanobacteriota</taxon>
        <taxon>Stenosarchaea group</taxon>
        <taxon>Halobacteria</taxon>
        <taxon>Halobacteriales</taxon>
        <taxon>Natronomonadaceae</taxon>
        <taxon>Halocatena</taxon>
    </lineage>
</organism>
<evidence type="ECO:0000256" key="6">
    <source>
        <dbReference type="ARBA" id="ARBA00022989"/>
    </source>
</evidence>